<evidence type="ECO:0000313" key="3">
    <source>
        <dbReference type="Proteomes" id="UP000663281"/>
    </source>
</evidence>
<feature type="domain" description="Pirin C-terminal" evidence="1">
    <location>
        <begin position="19"/>
        <end position="49"/>
    </location>
</feature>
<dbReference type="Pfam" id="PF05726">
    <property type="entry name" value="Pirin_C"/>
    <property type="match status" value="1"/>
</dbReference>
<accession>A0A975AKQ4</accession>
<reference evidence="2 3" key="1">
    <citation type="submission" date="2021-03" db="EMBL/GenBank/DDBJ databases">
        <title>Novel species identification of genus Shewanella.</title>
        <authorList>
            <person name="Liu G."/>
            <person name="Zhang Q."/>
        </authorList>
    </citation>
    <scope>NUCLEOTIDE SEQUENCE [LARGE SCALE GENOMIC DNA]</scope>
    <source>
        <strain evidence="2 3">FJAT-53726</strain>
    </source>
</reference>
<protein>
    <recommendedName>
        <fullName evidence="1">Pirin C-terminal domain-containing protein</fullName>
    </recommendedName>
</protein>
<dbReference type="InterPro" id="IPR008778">
    <property type="entry name" value="Pirin_C_dom"/>
</dbReference>
<dbReference type="EMBL" id="CP071504">
    <property type="protein sequence ID" value="QSX29448.1"/>
    <property type="molecule type" value="Genomic_DNA"/>
</dbReference>
<evidence type="ECO:0000313" key="2">
    <source>
        <dbReference type="EMBL" id="QSX29448.1"/>
    </source>
</evidence>
<keyword evidence="3" id="KW-1185">Reference proteome</keyword>
<organism evidence="2 3">
    <name type="scientific">Shewanella cyperi</name>
    <dbReference type="NCBI Taxonomy" id="2814292"/>
    <lineage>
        <taxon>Bacteria</taxon>
        <taxon>Pseudomonadati</taxon>
        <taxon>Pseudomonadota</taxon>
        <taxon>Gammaproteobacteria</taxon>
        <taxon>Alteromonadales</taxon>
        <taxon>Shewanellaceae</taxon>
        <taxon>Shewanella</taxon>
    </lineage>
</organism>
<name>A0A975AKQ4_9GAMM</name>
<dbReference type="Proteomes" id="UP000663281">
    <property type="component" value="Chromosome"/>
</dbReference>
<proteinExistence type="predicted"/>
<sequence>MLSGSGRGAAVWRQSHQGPIREAIVSMGPFVMNTQAEIQQTIRGYQQEKQQGKFGELSL</sequence>
<dbReference type="KEGG" id="scyp:JYB88_14740"/>
<gene>
    <name evidence="2" type="ORF">JYB88_14740</name>
</gene>
<evidence type="ECO:0000259" key="1">
    <source>
        <dbReference type="Pfam" id="PF05726"/>
    </source>
</evidence>
<dbReference type="InterPro" id="IPR014710">
    <property type="entry name" value="RmlC-like_jellyroll"/>
</dbReference>
<dbReference type="AlphaFoldDB" id="A0A975AKQ4"/>
<dbReference type="Gene3D" id="2.60.120.10">
    <property type="entry name" value="Jelly Rolls"/>
    <property type="match status" value="1"/>
</dbReference>